<dbReference type="InterPro" id="IPR001054">
    <property type="entry name" value="A/G_cyclase"/>
</dbReference>
<feature type="compositionally biased region" description="Acidic residues" evidence="7">
    <location>
        <begin position="932"/>
        <end position="942"/>
    </location>
</feature>
<feature type="transmembrane region" description="Helical" evidence="8">
    <location>
        <begin position="98"/>
        <end position="118"/>
    </location>
</feature>
<keyword evidence="3" id="KW-0547">Nucleotide-binding</keyword>
<dbReference type="Pfam" id="PF00233">
    <property type="entry name" value="PDEase_I"/>
    <property type="match status" value="1"/>
</dbReference>
<feature type="transmembrane region" description="Helical" evidence="8">
    <location>
        <begin position="628"/>
        <end position="648"/>
    </location>
</feature>
<dbReference type="GO" id="GO:0004016">
    <property type="term" value="F:adenylate cyclase activity"/>
    <property type="evidence" value="ECO:0007669"/>
    <property type="project" value="TreeGrafter"/>
</dbReference>
<dbReference type="SMART" id="SM00044">
    <property type="entry name" value="CYCc"/>
    <property type="match status" value="1"/>
</dbReference>
<feature type="compositionally biased region" description="Polar residues" evidence="7">
    <location>
        <begin position="524"/>
        <end position="545"/>
    </location>
</feature>
<dbReference type="GO" id="GO:0000166">
    <property type="term" value="F:nucleotide binding"/>
    <property type="evidence" value="ECO:0007669"/>
    <property type="project" value="UniProtKB-KW"/>
</dbReference>
<accession>A0A9N8EBM9</accession>
<keyword evidence="4 8" id="KW-1133">Transmembrane helix</keyword>
<feature type="region of interest" description="Disordered" evidence="7">
    <location>
        <begin position="406"/>
        <end position="554"/>
    </location>
</feature>
<dbReference type="CDD" id="cd07302">
    <property type="entry name" value="CHD"/>
    <property type="match status" value="1"/>
</dbReference>
<feature type="compositionally biased region" description="Polar residues" evidence="7">
    <location>
        <begin position="1393"/>
        <end position="1404"/>
    </location>
</feature>
<dbReference type="InterPro" id="IPR029787">
    <property type="entry name" value="Nucleotide_cyclase"/>
</dbReference>
<dbReference type="SUPFAM" id="SSF55073">
    <property type="entry name" value="Nucleotide cyclase"/>
    <property type="match status" value="1"/>
</dbReference>
<protein>
    <submittedName>
        <fullName evidence="11">Receptor-type guanylate cyclase gcy</fullName>
    </submittedName>
</protein>
<dbReference type="PANTHER" id="PTHR11920">
    <property type="entry name" value="GUANYLYL CYCLASE"/>
    <property type="match status" value="1"/>
</dbReference>
<dbReference type="GO" id="GO:0035556">
    <property type="term" value="P:intracellular signal transduction"/>
    <property type="evidence" value="ECO:0007669"/>
    <property type="project" value="InterPro"/>
</dbReference>
<dbReference type="PROSITE" id="PS50125">
    <property type="entry name" value="GUANYLATE_CYCLASE_2"/>
    <property type="match status" value="1"/>
</dbReference>
<evidence type="ECO:0000313" key="12">
    <source>
        <dbReference type="Proteomes" id="UP001153069"/>
    </source>
</evidence>
<evidence type="ECO:0000313" key="11">
    <source>
        <dbReference type="EMBL" id="CAB9518147.1"/>
    </source>
</evidence>
<gene>
    <name evidence="11" type="ORF">SEMRO_910_G219070.1</name>
</gene>
<organism evidence="11 12">
    <name type="scientific">Seminavis robusta</name>
    <dbReference type="NCBI Taxonomy" id="568900"/>
    <lineage>
        <taxon>Eukaryota</taxon>
        <taxon>Sar</taxon>
        <taxon>Stramenopiles</taxon>
        <taxon>Ochrophyta</taxon>
        <taxon>Bacillariophyta</taxon>
        <taxon>Bacillariophyceae</taxon>
        <taxon>Bacillariophycidae</taxon>
        <taxon>Naviculales</taxon>
        <taxon>Naviculaceae</taxon>
        <taxon>Seminavis</taxon>
    </lineage>
</organism>
<evidence type="ECO:0000259" key="10">
    <source>
        <dbReference type="PROSITE" id="PS51845"/>
    </source>
</evidence>
<keyword evidence="12" id="KW-1185">Reference proteome</keyword>
<dbReference type="GO" id="GO:0004114">
    <property type="term" value="F:3',5'-cyclic-nucleotide phosphodiesterase activity"/>
    <property type="evidence" value="ECO:0007669"/>
    <property type="project" value="InterPro"/>
</dbReference>
<evidence type="ECO:0000256" key="1">
    <source>
        <dbReference type="ARBA" id="ARBA00004370"/>
    </source>
</evidence>
<dbReference type="Gene3D" id="3.30.70.1230">
    <property type="entry name" value="Nucleotide cyclase"/>
    <property type="match status" value="1"/>
</dbReference>
<dbReference type="PANTHER" id="PTHR11920:SF335">
    <property type="entry name" value="GUANYLATE CYCLASE"/>
    <property type="match status" value="1"/>
</dbReference>
<keyword evidence="11" id="KW-0675">Receptor</keyword>
<comment type="caution">
    <text evidence="11">The sequence shown here is derived from an EMBL/GenBank/DDBJ whole genome shotgun (WGS) entry which is preliminary data.</text>
</comment>
<reference evidence="11" key="1">
    <citation type="submission" date="2020-06" db="EMBL/GenBank/DDBJ databases">
        <authorList>
            <consortium name="Plant Systems Biology data submission"/>
        </authorList>
    </citation>
    <scope>NUCLEOTIDE SEQUENCE</scope>
    <source>
        <strain evidence="11">D6</strain>
    </source>
</reference>
<evidence type="ECO:0000256" key="5">
    <source>
        <dbReference type="ARBA" id="ARBA00023136"/>
    </source>
</evidence>
<feature type="compositionally biased region" description="Acidic residues" evidence="7">
    <location>
        <begin position="457"/>
        <end position="467"/>
    </location>
</feature>
<feature type="domain" description="PDEase" evidence="10">
    <location>
        <begin position="972"/>
        <end position="1200"/>
    </location>
</feature>
<comment type="subcellular location">
    <subcellularLocation>
        <location evidence="1">Membrane</location>
    </subcellularLocation>
</comment>
<dbReference type="InterPro" id="IPR002073">
    <property type="entry name" value="PDEase_catalytic_dom"/>
</dbReference>
<dbReference type="GO" id="GO:0001653">
    <property type="term" value="F:peptide receptor activity"/>
    <property type="evidence" value="ECO:0007669"/>
    <property type="project" value="TreeGrafter"/>
</dbReference>
<feature type="compositionally biased region" description="Acidic residues" evidence="7">
    <location>
        <begin position="511"/>
        <end position="520"/>
    </location>
</feature>
<evidence type="ECO:0000256" key="6">
    <source>
        <dbReference type="ARBA" id="ARBA00023239"/>
    </source>
</evidence>
<dbReference type="SUPFAM" id="SSF109604">
    <property type="entry name" value="HD-domain/PDEase-like"/>
    <property type="match status" value="1"/>
</dbReference>
<evidence type="ECO:0000256" key="4">
    <source>
        <dbReference type="ARBA" id="ARBA00022989"/>
    </source>
</evidence>
<dbReference type="Pfam" id="PF00211">
    <property type="entry name" value="Guanylate_cyc"/>
    <property type="match status" value="1"/>
</dbReference>
<keyword evidence="2 8" id="KW-0812">Transmembrane</keyword>
<keyword evidence="5 8" id="KW-0472">Membrane</keyword>
<dbReference type="GO" id="GO:0005886">
    <property type="term" value="C:plasma membrane"/>
    <property type="evidence" value="ECO:0007669"/>
    <property type="project" value="TreeGrafter"/>
</dbReference>
<feature type="region of interest" description="Disordered" evidence="7">
    <location>
        <begin position="911"/>
        <end position="950"/>
    </location>
</feature>
<dbReference type="GO" id="GO:0007168">
    <property type="term" value="P:receptor guanylyl cyclase signaling pathway"/>
    <property type="evidence" value="ECO:0007669"/>
    <property type="project" value="TreeGrafter"/>
</dbReference>
<feature type="compositionally biased region" description="Low complexity" evidence="7">
    <location>
        <begin position="499"/>
        <end position="510"/>
    </location>
</feature>
<keyword evidence="6" id="KW-0456">Lyase</keyword>
<evidence type="ECO:0000256" key="7">
    <source>
        <dbReference type="SAM" id="MobiDB-lite"/>
    </source>
</evidence>
<evidence type="ECO:0000256" key="2">
    <source>
        <dbReference type="ARBA" id="ARBA00022692"/>
    </source>
</evidence>
<dbReference type="EMBL" id="CAICTM010000908">
    <property type="protein sequence ID" value="CAB9518147.1"/>
    <property type="molecule type" value="Genomic_DNA"/>
</dbReference>
<dbReference type="InterPro" id="IPR036971">
    <property type="entry name" value="PDEase_catalytic_dom_sf"/>
</dbReference>
<dbReference type="PROSITE" id="PS51845">
    <property type="entry name" value="PDEASE_I_2"/>
    <property type="match status" value="1"/>
</dbReference>
<dbReference type="Gene3D" id="1.10.1300.10">
    <property type="entry name" value="3'5'-cyclic nucleotide phosphodiesterase, catalytic domain"/>
    <property type="match status" value="1"/>
</dbReference>
<name>A0A9N8EBM9_9STRA</name>
<evidence type="ECO:0000256" key="3">
    <source>
        <dbReference type="ARBA" id="ARBA00022741"/>
    </source>
</evidence>
<evidence type="ECO:0000259" key="9">
    <source>
        <dbReference type="PROSITE" id="PS50125"/>
    </source>
</evidence>
<dbReference type="InterPro" id="IPR050401">
    <property type="entry name" value="Cyclic_nucleotide_synthase"/>
</dbReference>
<dbReference type="Proteomes" id="UP001153069">
    <property type="component" value="Unassembled WGS sequence"/>
</dbReference>
<feature type="region of interest" description="Disordered" evidence="7">
    <location>
        <begin position="1377"/>
        <end position="1418"/>
    </location>
</feature>
<dbReference type="GO" id="GO:0004383">
    <property type="term" value="F:guanylate cyclase activity"/>
    <property type="evidence" value="ECO:0007669"/>
    <property type="project" value="TreeGrafter"/>
</dbReference>
<evidence type="ECO:0000256" key="8">
    <source>
        <dbReference type="SAM" id="Phobius"/>
    </source>
</evidence>
<feature type="region of interest" description="Disordered" evidence="7">
    <location>
        <begin position="36"/>
        <end position="56"/>
    </location>
</feature>
<sequence length="1418" mass="158435">MAPYQTSVRLPARSSLSGSITAEALARLELATNELYQSGSDDNGGDDQSDRSGVSSYLGDEASEFGTIASSRRSDNHTSPEKIAEQLSQRESMRILRLRVIVISVLFLTALAISSVVFKITTDGEVDEFTTQYESASSKVIATFEDVMNRMGSVAGLGLSFTSQGMHTQEQWPFMTLNDFPPKARNALQLSGALMVGMSPIVQGHLFDEWDNYVIQPQNTEWINQSLTYQAELHLNHSSSVSSSNRPVDVMHYFDHGAVVPEVPGKPWYLPVWQTAPYIPDHGLVNNNLLRYENTTDFITNVITHGHAVVSEFYGAPPGTTASDNADTALFASLRTAKEKTSSPYLGDPLSNLYIPVFDTFSTASAKSQQQTVVGVLHAIIHWKSYFKKILPDNVQRIIVVLEYQCGGGDNDNNDDNDNTTTEAPRRDLATTFTIIDESEASTDPNSYWALPSSVPPEEEITSDADNNDGNSYWEIDQFSTQTAMPEPTNPLEQEEQPEQTAMPEPTQQPEQEEHEEEERDPVNVTTDDFFSAESSQETNHNGTSTDDDDDGPSFFTYYVEGSEAHAIGYGDHHDPRFDHWMRVGTFATRNLDDGTVGGIPVDQQCSYHIYVYPTQSFYDEFITTTPLHITMGIVVVFIFAIVMFLMYNRLVEKRQQKVLQKATQSTAIVASLFPKNVRDRLLAGGNLEKEETDGFGIGNKSRLKGFMAGETEGNDEDEQPIADLFPHCTVFFCDIAGFTAWSSTREPAQVFILLQGLYQAFDQLAKRRHVFKVETIGDSYMAVTGLPDPQEHHASIMVRFAWGCIVKMKEVTKRLERTLGPDTTELSMRIGLHSGPVTAGVLRGDRARFQLFGDTVNTASRMESTGVRGKIQVSETTANHLRDAGKDHWVKPREDVVKAKGKGVLRTYWANPKNKRSENGSSSWDVGSSEEPVEDDDEDDNGNSGAQQQAQDRLVDWIVKLLSDDILKILSARARSSAIKANSIGNLMKGANAPAPTYHPPEGKTCMDEVKEVIRMPKTVAKSDERKVSEIPDEALHELGEYVTGIALMYRNNPFHNFEHACHVTMSVNKLIRRIVNPDISAEKAAGLDDASKKLAMHVHDFSYGFSSDPLAMFAMTFSALIHDVDHRGISNMQLAKEEPEMATMYHSKSVAEQNSLDVAWDLLMEDRFSNLRKCLFESKEELMRFRQLIVNVVLATDIFDKELNDLRKNRWRRAFSGEGGEESDRSDLRATIVIEHIIQASDVSHCMQHWHVYQKWNRCLFREMHTAFKQGRLGKDPAGFWYKGEMGFFDNYIIPLAKKLKDCGVFGVSSDEYLNYAVQNRAEWEERGAEIVATMVEEVAEDNLATGSTTVRKALKRFSAPPEQMMRDAMALQESLNGGAKPPKPSRGHRASTSESFPSNSQEFRESIGVSAKTTH</sequence>
<feature type="domain" description="Guanylate cyclase" evidence="9">
    <location>
        <begin position="730"/>
        <end position="864"/>
    </location>
</feature>
<proteinExistence type="predicted"/>